<evidence type="ECO:0000313" key="2">
    <source>
        <dbReference type="EMBL" id="MBJ7633496.1"/>
    </source>
</evidence>
<name>A0A4Z0RLR3_WEICO</name>
<dbReference type="SMART" id="SM00530">
    <property type="entry name" value="HTH_XRE"/>
    <property type="match status" value="1"/>
</dbReference>
<keyword evidence="4" id="KW-1185">Reference proteome</keyword>
<reference evidence="3" key="1">
    <citation type="submission" date="2020-02" db="EMBL/GenBank/DDBJ databases">
        <authorList>
            <person name="Fontana A."/>
            <person name="Patrone V."/>
            <person name="Morelli L."/>
        </authorList>
    </citation>
    <scope>NUCLEOTIDE SEQUENCE</scope>
    <source>
        <strain evidence="2">CCUG 30943</strain>
        <strain evidence="3">CCUG 43002</strain>
    </source>
</reference>
<dbReference type="InterPro" id="IPR010982">
    <property type="entry name" value="Lambda_DNA-bd_dom_sf"/>
</dbReference>
<feature type="domain" description="HTH cro/C1-type" evidence="1">
    <location>
        <begin position="7"/>
        <end position="59"/>
    </location>
</feature>
<sequence length="114" mass="12916">MTTFERIKEISKQRGLNLKKTATEAGLSENAIYKWKIQTPQSNALRAVADVLGVSVDYLLGNTDEMHSNKKDDMPVDLEEVLDKLGPTLRFEGKELTDEQKIKLYEMAKLMLGE</sequence>
<accession>A0A4Z0RLR3</accession>
<gene>
    <name evidence="3" type="ORF">HAU20_03775</name>
    <name evidence="2" type="ORF">HAU43_10435</name>
</gene>
<dbReference type="Proteomes" id="UP000728106">
    <property type="component" value="Unassembled WGS sequence"/>
</dbReference>
<reference evidence="3 4" key="2">
    <citation type="journal article" date="2021" name="Int. J. Food Microbiol.">
        <title>Safety demonstration of a microbial species for use in the food chain: Weissella confusa.</title>
        <authorList>
            <person name="Bourdichon F."/>
            <person name="Patrone V."/>
            <person name="Fontana A."/>
            <person name="Milani G."/>
            <person name="Morelli L."/>
        </authorList>
    </citation>
    <scope>NUCLEOTIDE SEQUENCE [LARGE SCALE GENOMIC DNA]</scope>
    <source>
        <strain evidence="2">CCUG 30943</strain>
        <strain evidence="3 4">CCUG 43002</strain>
    </source>
</reference>
<dbReference type="CDD" id="cd00093">
    <property type="entry name" value="HTH_XRE"/>
    <property type="match status" value="1"/>
</dbReference>
<organism evidence="3 4">
    <name type="scientific">Weissella confusa</name>
    <name type="common">Lactobacillus confusus</name>
    <dbReference type="NCBI Taxonomy" id="1583"/>
    <lineage>
        <taxon>Bacteria</taxon>
        <taxon>Bacillati</taxon>
        <taxon>Bacillota</taxon>
        <taxon>Bacilli</taxon>
        <taxon>Lactobacillales</taxon>
        <taxon>Lactobacillaceae</taxon>
        <taxon>Weissella</taxon>
    </lineage>
</organism>
<dbReference type="GO" id="GO:0003677">
    <property type="term" value="F:DNA binding"/>
    <property type="evidence" value="ECO:0007669"/>
    <property type="project" value="InterPro"/>
</dbReference>
<proteinExistence type="predicted"/>
<evidence type="ECO:0000259" key="1">
    <source>
        <dbReference type="PROSITE" id="PS50943"/>
    </source>
</evidence>
<dbReference type="SUPFAM" id="SSF47413">
    <property type="entry name" value="lambda repressor-like DNA-binding domains"/>
    <property type="match status" value="1"/>
</dbReference>
<evidence type="ECO:0000313" key="3">
    <source>
        <dbReference type="EMBL" id="MBJ7638503.1"/>
    </source>
</evidence>
<dbReference type="Gene3D" id="1.10.260.40">
    <property type="entry name" value="lambda repressor-like DNA-binding domains"/>
    <property type="match status" value="1"/>
</dbReference>
<dbReference type="EMBL" id="JAAOCP010000004">
    <property type="protein sequence ID" value="MBJ7638503.1"/>
    <property type="molecule type" value="Genomic_DNA"/>
</dbReference>
<dbReference type="InterPro" id="IPR001387">
    <property type="entry name" value="Cro/C1-type_HTH"/>
</dbReference>
<dbReference type="Proteomes" id="UP000808038">
    <property type="component" value="Unassembled WGS sequence"/>
</dbReference>
<dbReference type="RefSeq" id="WP_087045600.1">
    <property type="nucleotide sequence ID" value="NZ_CP049097.1"/>
</dbReference>
<evidence type="ECO:0000313" key="4">
    <source>
        <dbReference type="Proteomes" id="UP000728106"/>
    </source>
</evidence>
<protein>
    <submittedName>
        <fullName evidence="3">Helix-turn-helix transcriptional regulator</fullName>
    </submittedName>
</protein>
<dbReference type="PROSITE" id="PS50943">
    <property type="entry name" value="HTH_CROC1"/>
    <property type="match status" value="1"/>
</dbReference>
<dbReference type="AlphaFoldDB" id="A0A4Z0RLR3"/>
<comment type="caution">
    <text evidence="3">The sequence shown here is derived from an EMBL/GenBank/DDBJ whole genome shotgun (WGS) entry which is preliminary data.</text>
</comment>
<dbReference type="EMBL" id="JAAOCX010000018">
    <property type="protein sequence ID" value="MBJ7633496.1"/>
    <property type="molecule type" value="Genomic_DNA"/>
</dbReference>